<evidence type="ECO:0000313" key="2">
    <source>
        <dbReference type="Proteomes" id="UP000623461"/>
    </source>
</evidence>
<dbReference type="InterPro" id="IPR012808">
    <property type="entry name" value="CHP02453"/>
</dbReference>
<organism evidence="1 2">
    <name type="scientific">Terrabacter tumescens</name>
    <dbReference type="NCBI Taxonomy" id="60443"/>
    <lineage>
        <taxon>Bacteria</taxon>
        <taxon>Bacillati</taxon>
        <taxon>Actinomycetota</taxon>
        <taxon>Actinomycetes</taxon>
        <taxon>Micrococcales</taxon>
        <taxon>Intrasporangiaceae</taxon>
        <taxon>Terrabacter</taxon>
    </lineage>
</organism>
<dbReference type="PIRSF" id="PIRSF028451">
    <property type="entry name" value="UCP028451"/>
    <property type="match status" value="1"/>
</dbReference>
<name>A0ABQ2IE17_9MICO</name>
<comment type="caution">
    <text evidence="1">The sequence shown here is derived from an EMBL/GenBank/DDBJ whole genome shotgun (WGS) entry which is preliminary data.</text>
</comment>
<proteinExistence type="predicted"/>
<evidence type="ECO:0000313" key="1">
    <source>
        <dbReference type="EMBL" id="GGN06163.1"/>
    </source>
</evidence>
<protein>
    <submittedName>
        <fullName evidence="1">TIGR02453 family protein</fullName>
    </submittedName>
</protein>
<dbReference type="EMBL" id="BMNZ01000008">
    <property type="protein sequence ID" value="GGN06163.1"/>
    <property type="molecule type" value="Genomic_DNA"/>
</dbReference>
<keyword evidence="2" id="KW-1185">Reference proteome</keyword>
<dbReference type="Pfam" id="PF09365">
    <property type="entry name" value="DUF2461"/>
    <property type="match status" value="1"/>
</dbReference>
<dbReference type="NCBIfam" id="TIGR02453">
    <property type="entry name" value="TIGR02453 family protein"/>
    <property type="match status" value="1"/>
</dbReference>
<dbReference type="PANTHER" id="PTHR36452:SF1">
    <property type="entry name" value="DUF2461 DOMAIN-CONTAINING PROTEIN"/>
    <property type="match status" value="1"/>
</dbReference>
<reference evidence="2" key="1">
    <citation type="journal article" date="2019" name="Int. J. Syst. Evol. Microbiol.">
        <title>The Global Catalogue of Microorganisms (GCM) 10K type strain sequencing project: providing services to taxonomists for standard genome sequencing and annotation.</title>
        <authorList>
            <consortium name="The Broad Institute Genomics Platform"/>
            <consortium name="The Broad Institute Genome Sequencing Center for Infectious Disease"/>
            <person name="Wu L."/>
            <person name="Ma J."/>
        </authorList>
    </citation>
    <scope>NUCLEOTIDE SEQUENCE [LARGE SCALE GENOMIC DNA]</scope>
    <source>
        <strain evidence="2">JCM 1365</strain>
    </source>
</reference>
<accession>A0ABQ2IE17</accession>
<dbReference type="RefSeq" id="WP_030202649.1">
    <property type="nucleotide sequence ID" value="NZ_BMNZ01000008.1"/>
</dbReference>
<dbReference type="InterPro" id="IPR015996">
    <property type="entry name" value="UCP028451"/>
</dbReference>
<gene>
    <name evidence="1" type="ORF">GCM10009721_37150</name>
</gene>
<sequence length="230" mass="25133">MSTPSTGPAAPTFSGFPPGALSFYAELEDRNSRDWWLAHKDVYERDVREPMLALLDGLEEEFGEAKLFRPNRDVRFSADKSPYKTHQGALVGSGTVLGYYVQVSADGLRAGGGFRAASTAQTARFRAAVDAPSSGLELEAILAALRGKGFELLGEQVKTAPRGYAVDHPRIATLRHKELMVTRDFGAPAWLSTRRALTMVRDTWRAARPLTEWLDEHVGSEGAEGAGARR</sequence>
<dbReference type="Proteomes" id="UP000623461">
    <property type="component" value="Unassembled WGS sequence"/>
</dbReference>
<dbReference type="PANTHER" id="PTHR36452">
    <property type="entry name" value="CHROMOSOME 12, WHOLE GENOME SHOTGUN SEQUENCE"/>
    <property type="match status" value="1"/>
</dbReference>